<evidence type="ECO:0000313" key="1">
    <source>
        <dbReference type="EMBL" id="KAG0572384.1"/>
    </source>
</evidence>
<accession>A0A8T0HNF4</accession>
<proteinExistence type="predicted"/>
<reference evidence="1" key="1">
    <citation type="submission" date="2020-06" db="EMBL/GenBank/DDBJ databases">
        <title>WGS assembly of Ceratodon purpureus strain R40.</title>
        <authorList>
            <person name="Carey S.B."/>
            <person name="Jenkins J."/>
            <person name="Shu S."/>
            <person name="Lovell J.T."/>
            <person name="Sreedasyam A."/>
            <person name="Maumus F."/>
            <person name="Tiley G.P."/>
            <person name="Fernandez-Pozo N."/>
            <person name="Barry K."/>
            <person name="Chen C."/>
            <person name="Wang M."/>
            <person name="Lipzen A."/>
            <person name="Daum C."/>
            <person name="Saski C.A."/>
            <person name="Payton A.C."/>
            <person name="Mcbreen J.C."/>
            <person name="Conrad R.E."/>
            <person name="Kollar L.M."/>
            <person name="Olsson S."/>
            <person name="Huttunen S."/>
            <person name="Landis J.B."/>
            <person name="Wickett N.J."/>
            <person name="Johnson M.G."/>
            <person name="Rensing S.A."/>
            <person name="Grimwood J."/>
            <person name="Schmutz J."/>
            <person name="Mcdaniel S.F."/>
        </authorList>
    </citation>
    <scope>NUCLEOTIDE SEQUENCE</scope>
    <source>
        <strain evidence="1">R40</strain>
    </source>
</reference>
<dbReference type="Proteomes" id="UP000822688">
    <property type="component" value="Chromosome V"/>
</dbReference>
<name>A0A8T0HNF4_CERPU</name>
<gene>
    <name evidence="1" type="ORF">KC19_VG090800</name>
</gene>
<organism evidence="1 2">
    <name type="scientific">Ceratodon purpureus</name>
    <name type="common">Fire moss</name>
    <name type="synonym">Dicranum purpureum</name>
    <dbReference type="NCBI Taxonomy" id="3225"/>
    <lineage>
        <taxon>Eukaryota</taxon>
        <taxon>Viridiplantae</taxon>
        <taxon>Streptophyta</taxon>
        <taxon>Embryophyta</taxon>
        <taxon>Bryophyta</taxon>
        <taxon>Bryophytina</taxon>
        <taxon>Bryopsida</taxon>
        <taxon>Dicranidae</taxon>
        <taxon>Pseudoditrichales</taxon>
        <taxon>Ditrichaceae</taxon>
        <taxon>Ceratodon</taxon>
    </lineage>
</organism>
<dbReference type="EMBL" id="CM026426">
    <property type="protein sequence ID" value="KAG0572384.1"/>
    <property type="molecule type" value="Genomic_DNA"/>
</dbReference>
<evidence type="ECO:0000313" key="2">
    <source>
        <dbReference type="Proteomes" id="UP000822688"/>
    </source>
</evidence>
<sequence length="117" mass="13261">MPDHTREKDGVVQVETGLCDTVTEDQCHDATGEYMDTEMPFCELNKYLPPSPTLTEDVVAAMYVWPDAHVSVAELKEFSAEGKAVRRPFCFDSAIEERFTARARALETLETMYIVKH</sequence>
<keyword evidence="2" id="KW-1185">Reference proteome</keyword>
<dbReference type="AlphaFoldDB" id="A0A8T0HNF4"/>
<protein>
    <submittedName>
        <fullName evidence="1">Uncharacterized protein</fullName>
    </submittedName>
</protein>
<comment type="caution">
    <text evidence="1">The sequence shown here is derived from an EMBL/GenBank/DDBJ whole genome shotgun (WGS) entry which is preliminary data.</text>
</comment>